<dbReference type="Pfam" id="PF00378">
    <property type="entry name" value="ECH_1"/>
    <property type="match status" value="1"/>
</dbReference>
<name>A0A0B2CB75_9XANT</name>
<dbReference type="CDD" id="cd06558">
    <property type="entry name" value="crotonase-like"/>
    <property type="match status" value="1"/>
</dbReference>
<dbReference type="NCBIfam" id="NF005498">
    <property type="entry name" value="PRK07112.1"/>
    <property type="match status" value="1"/>
</dbReference>
<reference evidence="2" key="1">
    <citation type="journal article" name="Nat. Commun.">
        <title>Evolution of combinatorial diversity in trans-acyltransferase polyketide synthase assembly lines across bacteria.</title>
        <authorList>
            <person name="Helfrich E.J.N."/>
            <person name="Ueoka R."/>
            <person name="Chevrette M.G."/>
            <person name="Hemmerling F."/>
            <person name="Lu X."/>
            <person name="Leopold-Messer S."/>
            <person name="Minas H.A."/>
            <person name="Burch A.Y."/>
            <person name="Lindow S.E."/>
            <person name="Piel J."/>
            <person name="Medema M.H."/>
        </authorList>
    </citation>
    <scope>NUCLEOTIDE SEQUENCE</scope>
    <source>
        <strain evidence="2">NCPPB 3753</strain>
    </source>
</reference>
<dbReference type="Gene3D" id="3.90.226.10">
    <property type="entry name" value="2-enoyl-CoA Hydratase, Chain A, domain 1"/>
    <property type="match status" value="1"/>
</dbReference>
<dbReference type="EMBL" id="BK010647">
    <property type="protein sequence ID" value="DAD54492.1"/>
    <property type="molecule type" value="Genomic_DNA"/>
</dbReference>
<comment type="similarity">
    <text evidence="1">Belongs to the enoyl-CoA hydratase/isomerase family.</text>
</comment>
<accession>A0A0B2CB75</accession>
<evidence type="ECO:0000256" key="1">
    <source>
        <dbReference type="ARBA" id="ARBA00005254"/>
    </source>
</evidence>
<evidence type="ECO:0000313" key="2">
    <source>
        <dbReference type="EMBL" id="DAD54492.1"/>
    </source>
</evidence>
<dbReference type="GO" id="GO:0003824">
    <property type="term" value="F:catalytic activity"/>
    <property type="evidence" value="ECO:0007669"/>
    <property type="project" value="UniProtKB-ARBA"/>
</dbReference>
<dbReference type="OrthoDB" id="9807606at2"/>
<dbReference type="SUPFAM" id="SSF52096">
    <property type="entry name" value="ClpP/crotonase"/>
    <property type="match status" value="1"/>
</dbReference>
<protein>
    <submittedName>
        <fullName evidence="2">Enyl-CoA hydratase</fullName>
    </submittedName>
</protein>
<dbReference type="InterPro" id="IPR029045">
    <property type="entry name" value="ClpP/crotonase-like_dom_sf"/>
</dbReference>
<sequence length="261" mass="28377">MGQLNGTWPNLRVRLDDGVCRMQIDRPDTGNAIDAHLVGEMADVLDRFEATARIVVLEGLPDAFCVGMDFAQLDARRAGGAPLAAPDPAPLYDLWRRLADGPYISIAHVQGRANAGGVGFAAACNVVLAAPTASFSLSELLFGLMPACVLPFLIRRVGFAKAHYMTLTTQPVDARQARDWGLVDVCDANSDDLLRRHLLRLRHLQKDAIVRYKRYAASLDDSLAKSRAPALAANVEVFGDAANLDGISRFVNAGRLPWERD</sequence>
<gene>
    <name evidence="2" type="primary">sxcK</name>
</gene>
<proteinExistence type="inferred from homology"/>
<dbReference type="InterPro" id="IPR001753">
    <property type="entry name" value="Enoyl-CoA_hydra/iso"/>
</dbReference>
<dbReference type="PANTHER" id="PTHR42964:SF1">
    <property type="entry name" value="POLYKETIDE BIOSYNTHESIS ENOYL-COA HYDRATASE PKSH-RELATED"/>
    <property type="match status" value="1"/>
</dbReference>
<dbReference type="AlphaFoldDB" id="A0A0B2CB75"/>
<dbReference type="InterPro" id="IPR051683">
    <property type="entry name" value="Enoyl-CoA_Hydratase/Isomerase"/>
</dbReference>
<dbReference type="PANTHER" id="PTHR42964">
    <property type="entry name" value="ENOYL-COA HYDRATASE"/>
    <property type="match status" value="1"/>
</dbReference>
<organism evidence="2">
    <name type="scientific">Xanthomonas cannabis pv. cannabis</name>
    <dbReference type="NCBI Taxonomy" id="1885894"/>
    <lineage>
        <taxon>Bacteria</taxon>
        <taxon>Pseudomonadati</taxon>
        <taxon>Pseudomonadota</taxon>
        <taxon>Gammaproteobacteria</taxon>
        <taxon>Lysobacterales</taxon>
        <taxon>Lysobacteraceae</taxon>
        <taxon>Xanthomonas</taxon>
    </lineage>
</organism>